<dbReference type="KEGG" id="mno:Mnod_3600"/>
<dbReference type="STRING" id="460265.Mnod_3600"/>
<dbReference type="RefSeq" id="WP_015930166.1">
    <property type="nucleotide sequence ID" value="NC_011894.1"/>
</dbReference>
<sequence>MSGERIPAHLSGLSDDAKAVAGGHFGFMQPGKGTLTFKTPSRMTERGKAALDELVAAGVCTVEPFNQLDGLVYRPVINCRPFARWLMRNEAAGRFAMVKSDSSSTEEACP</sequence>
<reference evidence="1 2" key="1">
    <citation type="submission" date="2009-01" db="EMBL/GenBank/DDBJ databases">
        <title>Complete sequence of chromosome of Methylobacterium nodulans ORS 2060.</title>
        <authorList>
            <consortium name="US DOE Joint Genome Institute"/>
            <person name="Lucas S."/>
            <person name="Copeland A."/>
            <person name="Lapidus A."/>
            <person name="Glavina del Rio T."/>
            <person name="Dalin E."/>
            <person name="Tice H."/>
            <person name="Bruce D."/>
            <person name="Goodwin L."/>
            <person name="Pitluck S."/>
            <person name="Sims D."/>
            <person name="Brettin T."/>
            <person name="Detter J.C."/>
            <person name="Han C."/>
            <person name="Larimer F."/>
            <person name="Land M."/>
            <person name="Hauser L."/>
            <person name="Kyrpides N."/>
            <person name="Ivanova N."/>
            <person name="Marx C.J."/>
            <person name="Richardson P."/>
        </authorList>
    </citation>
    <scope>NUCLEOTIDE SEQUENCE [LARGE SCALE GENOMIC DNA]</scope>
    <source>
        <strain evidence="2">LMG 21967 / CNCM I-2342 / ORS 2060</strain>
    </source>
</reference>
<evidence type="ECO:0000313" key="2">
    <source>
        <dbReference type="Proteomes" id="UP000008207"/>
    </source>
</evidence>
<proteinExistence type="predicted"/>
<accession>B8INZ3</accession>
<evidence type="ECO:0000313" key="1">
    <source>
        <dbReference type="EMBL" id="ACL58509.1"/>
    </source>
</evidence>
<dbReference type="AlphaFoldDB" id="B8INZ3"/>
<gene>
    <name evidence="1" type="ordered locus">Mnod_3600</name>
</gene>
<protein>
    <submittedName>
        <fullName evidence="1">Uncharacterized protein</fullName>
    </submittedName>
</protein>
<organism evidence="1 2">
    <name type="scientific">Methylobacterium nodulans (strain LMG 21967 / CNCM I-2342 / ORS 2060)</name>
    <dbReference type="NCBI Taxonomy" id="460265"/>
    <lineage>
        <taxon>Bacteria</taxon>
        <taxon>Pseudomonadati</taxon>
        <taxon>Pseudomonadota</taxon>
        <taxon>Alphaproteobacteria</taxon>
        <taxon>Hyphomicrobiales</taxon>
        <taxon>Methylobacteriaceae</taxon>
        <taxon>Methylobacterium</taxon>
    </lineage>
</organism>
<dbReference type="EMBL" id="CP001349">
    <property type="protein sequence ID" value="ACL58509.1"/>
    <property type="molecule type" value="Genomic_DNA"/>
</dbReference>
<dbReference type="Proteomes" id="UP000008207">
    <property type="component" value="Chromosome"/>
</dbReference>
<dbReference type="OrthoDB" id="8482239at2"/>
<keyword evidence="2" id="KW-1185">Reference proteome</keyword>
<dbReference type="HOGENOM" id="CLU_2168023_0_0_5"/>
<name>B8INZ3_METNO</name>